<evidence type="ECO:0000256" key="1">
    <source>
        <dbReference type="SAM" id="MobiDB-lite"/>
    </source>
</evidence>
<name>A0ABN9WH23_9DINO</name>
<organism evidence="3 4">
    <name type="scientific">Prorocentrum cordatum</name>
    <dbReference type="NCBI Taxonomy" id="2364126"/>
    <lineage>
        <taxon>Eukaryota</taxon>
        <taxon>Sar</taxon>
        <taxon>Alveolata</taxon>
        <taxon>Dinophyceae</taxon>
        <taxon>Prorocentrales</taxon>
        <taxon>Prorocentraceae</taxon>
        <taxon>Prorocentrum</taxon>
    </lineage>
</organism>
<feature type="transmembrane region" description="Helical" evidence="2">
    <location>
        <begin position="48"/>
        <end position="69"/>
    </location>
</feature>
<evidence type="ECO:0000256" key="2">
    <source>
        <dbReference type="SAM" id="Phobius"/>
    </source>
</evidence>
<evidence type="ECO:0000313" key="3">
    <source>
        <dbReference type="EMBL" id="CAK0884417.1"/>
    </source>
</evidence>
<accession>A0ABN9WH23</accession>
<evidence type="ECO:0000313" key="4">
    <source>
        <dbReference type="Proteomes" id="UP001189429"/>
    </source>
</evidence>
<keyword evidence="4" id="KW-1185">Reference proteome</keyword>
<dbReference type="EMBL" id="CAUYUJ010018545">
    <property type="protein sequence ID" value="CAK0884417.1"/>
    <property type="molecule type" value="Genomic_DNA"/>
</dbReference>
<proteinExistence type="predicted"/>
<keyword evidence="2" id="KW-0472">Membrane</keyword>
<reference evidence="3" key="1">
    <citation type="submission" date="2023-10" db="EMBL/GenBank/DDBJ databases">
        <authorList>
            <person name="Chen Y."/>
            <person name="Shah S."/>
            <person name="Dougan E. K."/>
            <person name="Thang M."/>
            <person name="Chan C."/>
        </authorList>
    </citation>
    <scope>NUCLEOTIDE SEQUENCE [LARGE SCALE GENOMIC DNA]</scope>
</reference>
<gene>
    <name evidence="3" type="ORF">PCOR1329_LOCUS66371</name>
</gene>
<sequence length="420" mass="46117">MTGKSIVSHSRDGDAEVVVPFYRHQLVCAGGHVEDDLAAAHCRRVGNLFAVAVLGVAVVLSVVAALSLIPRPINPLHTQSASNSSLGAALCIVGQLSRLEIESKSRNIIEPLSKFTKVDVFLSLEIGGDGHFFNAATSDVEVTCRGSELDADGVRAAFAPYFRDGVFENHSGVNVNLKRWPHLYKDLHSMSEDSRRSTISNNFGQMRHLNDCADLIKKSEESSGGKLYDIVVKVRDDTIALRPVVPQKLLSIREVTLKHCSWWGGVNDKVMALPREYLEKSLGTIYHSMLAVNNNDHLDLFLLRLAESKNTEQIVLFTLTGNKIPFRERTFEAGDRDGDDYLPFVDGRCYASGTPGGEGRWCIVSHCKDCWPSMPWTYNVSCELAVTGLEAPVTSGPSATLEQTLADPDPERACKSPGYR</sequence>
<protein>
    <submittedName>
        <fullName evidence="3">Uncharacterized protein</fullName>
    </submittedName>
</protein>
<comment type="caution">
    <text evidence="3">The sequence shown here is derived from an EMBL/GenBank/DDBJ whole genome shotgun (WGS) entry which is preliminary data.</text>
</comment>
<dbReference type="Proteomes" id="UP001189429">
    <property type="component" value="Unassembled WGS sequence"/>
</dbReference>
<keyword evidence="2" id="KW-0812">Transmembrane</keyword>
<keyword evidence="2" id="KW-1133">Transmembrane helix</keyword>
<feature type="region of interest" description="Disordered" evidence="1">
    <location>
        <begin position="392"/>
        <end position="420"/>
    </location>
</feature>